<protein>
    <submittedName>
        <fullName evidence="1">Uncharacterized protein</fullName>
    </submittedName>
</protein>
<dbReference type="EMBL" id="CM042012">
    <property type="protein sequence ID" value="KAI3750509.1"/>
    <property type="molecule type" value="Genomic_DNA"/>
</dbReference>
<reference evidence="2" key="1">
    <citation type="journal article" date="2022" name="Mol. Ecol. Resour.">
        <title>The genomes of chicory, endive, great burdock and yacon provide insights into Asteraceae palaeo-polyploidization history and plant inulin production.</title>
        <authorList>
            <person name="Fan W."/>
            <person name="Wang S."/>
            <person name="Wang H."/>
            <person name="Wang A."/>
            <person name="Jiang F."/>
            <person name="Liu H."/>
            <person name="Zhao H."/>
            <person name="Xu D."/>
            <person name="Zhang Y."/>
        </authorList>
    </citation>
    <scope>NUCLEOTIDE SEQUENCE [LARGE SCALE GENOMIC DNA]</scope>
    <source>
        <strain evidence="2">cv. Punajuju</strain>
    </source>
</reference>
<reference evidence="1 2" key="2">
    <citation type="journal article" date="2022" name="Mol. Ecol. Resour.">
        <title>The genomes of chicory, endive, great burdock and yacon provide insights into Asteraceae paleo-polyploidization history and plant inulin production.</title>
        <authorList>
            <person name="Fan W."/>
            <person name="Wang S."/>
            <person name="Wang H."/>
            <person name="Wang A."/>
            <person name="Jiang F."/>
            <person name="Liu H."/>
            <person name="Zhao H."/>
            <person name="Xu D."/>
            <person name="Zhang Y."/>
        </authorList>
    </citation>
    <scope>NUCLEOTIDE SEQUENCE [LARGE SCALE GENOMIC DNA]</scope>
    <source>
        <strain evidence="2">cv. Punajuju</strain>
        <tissue evidence="1">Leaves</tissue>
    </source>
</reference>
<keyword evidence="2" id="KW-1185">Reference proteome</keyword>
<evidence type="ECO:0000313" key="2">
    <source>
        <dbReference type="Proteomes" id="UP001055811"/>
    </source>
</evidence>
<gene>
    <name evidence="1" type="ORF">L2E82_21148</name>
</gene>
<dbReference type="Proteomes" id="UP001055811">
    <property type="component" value="Linkage Group LG04"/>
</dbReference>
<evidence type="ECO:0000313" key="1">
    <source>
        <dbReference type="EMBL" id="KAI3750509.1"/>
    </source>
</evidence>
<accession>A0ACB9DV02</accession>
<proteinExistence type="predicted"/>
<organism evidence="1 2">
    <name type="scientific">Cichorium intybus</name>
    <name type="common">Chicory</name>
    <dbReference type="NCBI Taxonomy" id="13427"/>
    <lineage>
        <taxon>Eukaryota</taxon>
        <taxon>Viridiplantae</taxon>
        <taxon>Streptophyta</taxon>
        <taxon>Embryophyta</taxon>
        <taxon>Tracheophyta</taxon>
        <taxon>Spermatophyta</taxon>
        <taxon>Magnoliopsida</taxon>
        <taxon>eudicotyledons</taxon>
        <taxon>Gunneridae</taxon>
        <taxon>Pentapetalae</taxon>
        <taxon>asterids</taxon>
        <taxon>campanulids</taxon>
        <taxon>Asterales</taxon>
        <taxon>Asteraceae</taxon>
        <taxon>Cichorioideae</taxon>
        <taxon>Cichorieae</taxon>
        <taxon>Cichoriinae</taxon>
        <taxon>Cichorium</taxon>
    </lineage>
</organism>
<sequence length="154" mass="17594">MTLKLLADEAAYIAVQLIRCSYDISLDLRFKYGKRDYFGTNPYRNFRLIEIDEDEGRDIILPDGVLILNVWIVLLYSRRAYTLYLVILFLILLSGSLNAPHGFDNVDILVAPAAYAVYKPSNFIIRQVSSSPPIRISLHPFQINPLRFPSSSPK</sequence>
<name>A0ACB9DV02_CICIN</name>
<comment type="caution">
    <text evidence="1">The sequence shown here is derived from an EMBL/GenBank/DDBJ whole genome shotgun (WGS) entry which is preliminary data.</text>
</comment>